<proteinExistence type="predicted"/>
<dbReference type="Proteomes" id="UP000236728">
    <property type="component" value="Unassembled WGS sequence"/>
</dbReference>
<evidence type="ECO:0000256" key="4">
    <source>
        <dbReference type="ARBA" id="ARBA00022723"/>
    </source>
</evidence>
<dbReference type="GO" id="GO:0002161">
    <property type="term" value="F:aminoacyl-tRNA deacylase activity"/>
    <property type="evidence" value="ECO:0007669"/>
    <property type="project" value="UniProtKB-ARBA"/>
</dbReference>
<dbReference type="GO" id="GO:0006419">
    <property type="term" value="P:alanyl-tRNA aminoacylation"/>
    <property type="evidence" value="ECO:0007669"/>
    <property type="project" value="InterPro"/>
</dbReference>
<comment type="cofactor">
    <cofactor evidence="1">
        <name>Zn(2+)</name>
        <dbReference type="ChEBI" id="CHEBI:29105"/>
    </cofactor>
</comment>
<dbReference type="PANTHER" id="PTHR43462:SF1">
    <property type="entry name" value="ALANYL-TRNA EDITING PROTEIN AARSD1"/>
    <property type="match status" value="1"/>
</dbReference>
<feature type="domain" description="Alanyl-transfer RNA synthetases family profile" evidence="7">
    <location>
        <begin position="1"/>
        <end position="271"/>
    </location>
</feature>
<evidence type="ECO:0000256" key="1">
    <source>
        <dbReference type="ARBA" id="ARBA00001947"/>
    </source>
</evidence>
<dbReference type="SUPFAM" id="SSF50447">
    <property type="entry name" value="Translation proteins"/>
    <property type="match status" value="1"/>
</dbReference>
<evidence type="ECO:0000313" key="8">
    <source>
        <dbReference type="EMBL" id="SEF47434.1"/>
    </source>
</evidence>
<dbReference type="PROSITE" id="PS50860">
    <property type="entry name" value="AA_TRNA_LIGASE_II_ALA"/>
    <property type="match status" value="1"/>
</dbReference>
<dbReference type="PANTHER" id="PTHR43462">
    <property type="entry name" value="ALANYL-TRNA EDITING PROTEIN"/>
    <property type="match status" value="1"/>
</dbReference>
<dbReference type="InterPro" id="IPR018163">
    <property type="entry name" value="Thr/Ala-tRNA-synth_IIc_edit"/>
</dbReference>
<evidence type="ECO:0000256" key="3">
    <source>
        <dbReference type="ARBA" id="ARBA00017959"/>
    </source>
</evidence>
<dbReference type="SUPFAM" id="SSF55186">
    <property type="entry name" value="ThrRS/AlaRS common domain"/>
    <property type="match status" value="1"/>
</dbReference>
<dbReference type="InterPro" id="IPR018164">
    <property type="entry name" value="Ala-tRNA-synth_IIc_N"/>
</dbReference>
<dbReference type="SMART" id="SM00863">
    <property type="entry name" value="tRNA_SAD"/>
    <property type="match status" value="1"/>
</dbReference>
<dbReference type="RefSeq" id="WP_103931112.1">
    <property type="nucleotide sequence ID" value="NZ_FNVA01000001.1"/>
</dbReference>
<dbReference type="GO" id="GO:0005737">
    <property type="term" value="C:cytoplasm"/>
    <property type="evidence" value="ECO:0007669"/>
    <property type="project" value="UniProtKB-SubCell"/>
</dbReference>
<reference evidence="8 9" key="1">
    <citation type="submission" date="2016-10" db="EMBL/GenBank/DDBJ databases">
        <authorList>
            <person name="de Groot N.N."/>
        </authorList>
    </citation>
    <scope>NUCLEOTIDE SEQUENCE [LARGE SCALE GENOMIC DNA]</scope>
    <source>
        <strain evidence="8 9">DSM 22489</strain>
    </source>
</reference>
<keyword evidence="4" id="KW-0479">Metal-binding</keyword>
<gene>
    <name evidence="8" type="ORF">SAMN05421819_0127</name>
</gene>
<dbReference type="InterPro" id="IPR009000">
    <property type="entry name" value="Transl_B-barrel_sf"/>
</dbReference>
<accession>A0A1H5SAK0</accession>
<dbReference type="InterPro" id="IPR051335">
    <property type="entry name" value="Alanyl-tRNA_Editing_Enzymes"/>
</dbReference>
<name>A0A1H5SAK0_9BACT</name>
<dbReference type="Pfam" id="PF07973">
    <property type="entry name" value="tRNA_SAD"/>
    <property type="match status" value="1"/>
</dbReference>
<evidence type="ECO:0000256" key="2">
    <source>
        <dbReference type="ARBA" id="ARBA00004496"/>
    </source>
</evidence>
<keyword evidence="5" id="KW-0862">Zinc</keyword>
<dbReference type="Gene3D" id="3.30.980.10">
    <property type="entry name" value="Threonyl-trna Synthetase, Chain A, domain 2"/>
    <property type="match status" value="1"/>
</dbReference>
<evidence type="ECO:0000313" key="9">
    <source>
        <dbReference type="Proteomes" id="UP000236728"/>
    </source>
</evidence>
<dbReference type="GO" id="GO:0003676">
    <property type="term" value="F:nucleic acid binding"/>
    <property type="evidence" value="ECO:0007669"/>
    <property type="project" value="InterPro"/>
</dbReference>
<dbReference type="EMBL" id="FNVA01000001">
    <property type="protein sequence ID" value="SEF47434.1"/>
    <property type="molecule type" value="Genomic_DNA"/>
</dbReference>
<dbReference type="OrthoDB" id="9812949at2"/>
<organism evidence="8 9">
    <name type="scientific">Bryocella elongata</name>
    <dbReference type="NCBI Taxonomy" id="863522"/>
    <lineage>
        <taxon>Bacteria</taxon>
        <taxon>Pseudomonadati</taxon>
        <taxon>Acidobacteriota</taxon>
        <taxon>Terriglobia</taxon>
        <taxon>Terriglobales</taxon>
        <taxon>Acidobacteriaceae</taxon>
        <taxon>Bryocella</taxon>
    </lineage>
</organism>
<sequence length="320" mass="34714">MSSVSERLYYDSPALTFAAEVTDIRLHSAEADESGVKRQLWQIALDRTAFYPEGGGQPWDTGVLVATAPSGATLEVAVERVEEDEAGEVWHFVRKPLMAGTVIEGRVDAARRMDHAQQHTGQHLLSAVFLRELGARTVSFHLSALKSGAESSTIDLALAEGESALIAEDLARVEDVVAREIYADRAMTPRWVSPEEAKAMLERGELRKLPEREGPMRIVTMEGIEHNACGGTHVGATGAIGGLLIRKVEKNKKAWRVEFVCGLRAVRAARRDFALLGGVARTLSVGAVDVPGRVEKLLEERKALAKDVKRLTAGSRTSAG</sequence>
<keyword evidence="8" id="KW-0436">Ligase</keyword>
<protein>
    <recommendedName>
        <fullName evidence="3">Alanine--tRNA ligase</fullName>
    </recommendedName>
    <alternativeName>
        <fullName evidence="6">Alanyl-tRNA synthetase</fullName>
    </alternativeName>
</protein>
<comment type="subcellular location">
    <subcellularLocation>
        <location evidence="2">Cytoplasm</location>
    </subcellularLocation>
</comment>
<dbReference type="InterPro" id="IPR012947">
    <property type="entry name" value="tRNA_SAD"/>
</dbReference>
<evidence type="ECO:0000256" key="6">
    <source>
        <dbReference type="ARBA" id="ARBA00032577"/>
    </source>
</evidence>
<dbReference type="AlphaFoldDB" id="A0A1H5SAK0"/>
<dbReference type="Gene3D" id="2.40.30.130">
    <property type="match status" value="1"/>
</dbReference>
<dbReference type="GO" id="GO:0004813">
    <property type="term" value="F:alanine-tRNA ligase activity"/>
    <property type="evidence" value="ECO:0007669"/>
    <property type="project" value="InterPro"/>
</dbReference>
<evidence type="ECO:0000256" key="5">
    <source>
        <dbReference type="ARBA" id="ARBA00022833"/>
    </source>
</evidence>
<dbReference type="GO" id="GO:0005524">
    <property type="term" value="F:ATP binding"/>
    <property type="evidence" value="ECO:0007669"/>
    <property type="project" value="InterPro"/>
</dbReference>
<evidence type="ECO:0000259" key="7">
    <source>
        <dbReference type="PROSITE" id="PS50860"/>
    </source>
</evidence>
<dbReference type="GO" id="GO:0046872">
    <property type="term" value="F:metal ion binding"/>
    <property type="evidence" value="ECO:0007669"/>
    <property type="project" value="UniProtKB-KW"/>
</dbReference>
<dbReference type="InterPro" id="IPR018165">
    <property type="entry name" value="Ala-tRNA-synth_IIc_core"/>
</dbReference>
<keyword evidence="8" id="KW-0030">Aminoacyl-tRNA synthetase</keyword>
<keyword evidence="9" id="KW-1185">Reference proteome</keyword>
<dbReference type="Pfam" id="PF01411">
    <property type="entry name" value="tRNA-synt_2c"/>
    <property type="match status" value="1"/>
</dbReference>